<feature type="compositionally biased region" description="Polar residues" evidence="2">
    <location>
        <begin position="337"/>
        <end position="346"/>
    </location>
</feature>
<gene>
    <name evidence="3" type="ORF">SLS60_003020</name>
</gene>
<evidence type="ECO:0000313" key="4">
    <source>
        <dbReference type="Proteomes" id="UP001521785"/>
    </source>
</evidence>
<name>A0ABR3RUG5_9PLEO</name>
<protein>
    <submittedName>
        <fullName evidence="3">Uncharacterized protein</fullName>
    </submittedName>
</protein>
<evidence type="ECO:0000256" key="2">
    <source>
        <dbReference type="SAM" id="MobiDB-lite"/>
    </source>
</evidence>
<sequence length="465" mass="53080">MKFRAYKCSQKPQSLNDLFSYKGCNQIKPTKELMEYNPKYLHEHEAMFETSKTGQSLDLVRKSMDECQTQSGGPYEPRPSTFLNRILPLFDKAVLVVHQDDKYIKEKCYQSPNGNRYKIPFAKDFDDDEVLYACLVQEKGQVKSNAKSNFSLVCYSAAHGRYPKENMKDLLLKDRHTANGNNESNNVEDDSHYSLEEWMPIDAIRSGTQLVNVLKLVFIYHGLVAEDDIKLSKTFGVELTRVCRALPAKKEIHIQDTLAESATHISSAETVPGLIQAQRRTLGLTFRHPASALVGQRRNSRDLTRNRQGLNHSQLLSNIPPRDTSSAVPPERLDLPTHSSARSSPFSARERCPSVSRAPPAQNVLAEIEAAEIRERNGREMLQPMQRHLQTLKNEIEANEQSLALQKIEMKDYETKVEEVEEQIANEVEIIRKGISTIDARTAKLRKRFAKFVPDDEPHQQRPRH</sequence>
<reference evidence="3 4" key="1">
    <citation type="submission" date="2024-02" db="EMBL/GenBank/DDBJ databases">
        <title>De novo assembly and annotation of 12 fungi associated with fruit tree decline syndrome in Ontario, Canada.</title>
        <authorList>
            <person name="Sulman M."/>
            <person name="Ellouze W."/>
            <person name="Ilyukhin E."/>
        </authorList>
    </citation>
    <scope>NUCLEOTIDE SEQUENCE [LARGE SCALE GENOMIC DNA]</scope>
    <source>
        <strain evidence="3 4">M42-189</strain>
    </source>
</reference>
<comment type="caution">
    <text evidence="3">The sequence shown here is derived from an EMBL/GenBank/DDBJ whole genome shotgun (WGS) entry which is preliminary data.</text>
</comment>
<evidence type="ECO:0000256" key="1">
    <source>
        <dbReference type="SAM" id="Coils"/>
    </source>
</evidence>
<feature type="coiled-coil region" evidence="1">
    <location>
        <begin position="389"/>
        <end position="430"/>
    </location>
</feature>
<keyword evidence="1" id="KW-0175">Coiled coil</keyword>
<feature type="region of interest" description="Disordered" evidence="2">
    <location>
        <begin position="293"/>
        <end position="360"/>
    </location>
</feature>
<dbReference type="Proteomes" id="UP001521785">
    <property type="component" value="Unassembled WGS sequence"/>
</dbReference>
<keyword evidence="4" id="KW-1185">Reference proteome</keyword>
<feature type="compositionally biased region" description="Polar residues" evidence="2">
    <location>
        <begin position="306"/>
        <end position="327"/>
    </location>
</feature>
<evidence type="ECO:0000313" key="3">
    <source>
        <dbReference type="EMBL" id="KAL1608081.1"/>
    </source>
</evidence>
<accession>A0ABR3RUG5</accession>
<proteinExistence type="predicted"/>
<organism evidence="3 4">
    <name type="scientific">Paraconiothyrium brasiliense</name>
    <dbReference type="NCBI Taxonomy" id="300254"/>
    <lineage>
        <taxon>Eukaryota</taxon>
        <taxon>Fungi</taxon>
        <taxon>Dikarya</taxon>
        <taxon>Ascomycota</taxon>
        <taxon>Pezizomycotina</taxon>
        <taxon>Dothideomycetes</taxon>
        <taxon>Pleosporomycetidae</taxon>
        <taxon>Pleosporales</taxon>
        <taxon>Massarineae</taxon>
        <taxon>Didymosphaeriaceae</taxon>
        <taxon>Paraconiothyrium</taxon>
    </lineage>
</organism>
<dbReference type="EMBL" id="JAKJXO020000003">
    <property type="protein sequence ID" value="KAL1608081.1"/>
    <property type="molecule type" value="Genomic_DNA"/>
</dbReference>